<dbReference type="InterPro" id="IPR049734">
    <property type="entry name" value="NudC-like_C"/>
</dbReference>
<dbReference type="GO" id="GO:0005829">
    <property type="term" value="C:cytosol"/>
    <property type="evidence" value="ECO:0007669"/>
    <property type="project" value="TreeGrafter"/>
</dbReference>
<dbReference type="GO" id="GO:0006742">
    <property type="term" value="P:NADP+ catabolic process"/>
    <property type="evidence" value="ECO:0007669"/>
    <property type="project" value="TreeGrafter"/>
</dbReference>
<dbReference type="GO" id="GO:0035529">
    <property type="term" value="F:NADH pyrophosphatase activity"/>
    <property type="evidence" value="ECO:0007669"/>
    <property type="project" value="TreeGrafter"/>
</dbReference>
<evidence type="ECO:0000256" key="7">
    <source>
        <dbReference type="ARBA" id="ARBA00022842"/>
    </source>
</evidence>
<keyword evidence="7" id="KW-0460">Magnesium</keyword>
<dbReference type="PANTHER" id="PTHR42904">
    <property type="entry name" value="NUDIX HYDROLASE, NUDC SUBFAMILY"/>
    <property type="match status" value="1"/>
</dbReference>
<evidence type="ECO:0000313" key="11">
    <source>
        <dbReference type="EMBL" id="KRO73184.1"/>
    </source>
</evidence>
<protein>
    <recommendedName>
        <fullName evidence="4">NAD(+) diphosphatase</fullName>
        <ecNumber evidence="4">3.6.1.22</ecNumber>
    </recommendedName>
</protein>
<dbReference type="Pfam" id="PF09297">
    <property type="entry name" value="Zn_ribbon_NUD"/>
    <property type="match status" value="1"/>
</dbReference>
<dbReference type="Proteomes" id="UP000051934">
    <property type="component" value="Unassembled WGS sequence"/>
</dbReference>
<feature type="domain" description="Nudix hydrolase" evidence="10">
    <location>
        <begin position="146"/>
        <end position="268"/>
    </location>
</feature>
<dbReference type="Pfam" id="PF00293">
    <property type="entry name" value="NUDIX"/>
    <property type="match status" value="1"/>
</dbReference>
<dbReference type="InterPro" id="IPR015797">
    <property type="entry name" value="NUDIX_hydrolase-like_dom_sf"/>
</dbReference>
<evidence type="ECO:0000313" key="12">
    <source>
        <dbReference type="Proteomes" id="UP000051934"/>
    </source>
</evidence>
<sequence>MLDTAQEVRPFFLTPQHIRLEDTFILFFEGQIVCDGLLTTWSIETINPEVIIDAQLLRIPQESGSDLVAAYLDSSPLGALPSAELRSLRSMLLSDSKEFFMGAGVANQLEEWLTGHKFCGSCGGLTQPHPNERALVCKPCERHYYPRINPCVIVLVVREDKMLLAKSSRHNADFYSCLAGFMEVGESPEDTVKREVFEEVGVHVGKIEYLSSQSWPFPSQLMLGFIAQYESGDINPEPSEIADAQWFGADDLPNIPSARISVAGKLISHFLNT</sequence>
<evidence type="ECO:0000256" key="3">
    <source>
        <dbReference type="ARBA" id="ARBA00009595"/>
    </source>
</evidence>
<comment type="caution">
    <text evidence="11">The sequence shown here is derived from an EMBL/GenBank/DDBJ whole genome shotgun (WGS) entry which is preliminary data.</text>
</comment>
<dbReference type="GO" id="GO:0019677">
    <property type="term" value="P:NAD+ catabolic process"/>
    <property type="evidence" value="ECO:0007669"/>
    <property type="project" value="TreeGrafter"/>
</dbReference>
<organism evidence="11 12">
    <name type="scientific">OM182 bacterium BACL3 MAG-120507-bin80</name>
    <dbReference type="NCBI Taxonomy" id="1655577"/>
    <lineage>
        <taxon>Bacteria</taxon>
        <taxon>Pseudomonadati</taxon>
        <taxon>Pseudomonadota</taxon>
        <taxon>Gammaproteobacteria</taxon>
        <taxon>OMG group</taxon>
        <taxon>OM182 clade</taxon>
    </lineage>
</organism>
<dbReference type="Gene3D" id="3.90.79.10">
    <property type="entry name" value="Nucleoside Triphosphate Pyrophosphohydrolase"/>
    <property type="match status" value="1"/>
</dbReference>
<dbReference type="InterPro" id="IPR015376">
    <property type="entry name" value="Znr_NADH_PPase"/>
</dbReference>
<dbReference type="InterPro" id="IPR020084">
    <property type="entry name" value="NUDIX_hydrolase_CS"/>
</dbReference>
<evidence type="ECO:0000256" key="9">
    <source>
        <dbReference type="ARBA" id="ARBA00023679"/>
    </source>
</evidence>
<comment type="similarity">
    <text evidence="3">Belongs to the Nudix hydrolase family. NudC subfamily.</text>
</comment>
<dbReference type="NCBIfam" id="NF001299">
    <property type="entry name" value="PRK00241.1"/>
    <property type="match status" value="1"/>
</dbReference>
<comment type="cofactor">
    <cofactor evidence="2">
        <name>Zn(2+)</name>
        <dbReference type="ChEBI" id="CHEBI:29105"/>
    </cofactor>
</comment>
<dbReference type="InterPro" id="IPR050241">
    <property type="entry name" value="NAD-cap_RNA_hydrolase_NudC"/>
</dbReference>
<dbReference type="PROSITE" id="PS51462">
    <property type="entry name" value="NUDIX"/>
    <property type="match status" value="1"/>
</dbReference>
<dbReference type="SUPFAM" id="SSF55811">
    <property type="entry name" value="Nudix"/>
    <property type="match status" value="1"/>
</dbReference>
<dbReference type="PROSITE" id="PS00893">
    <property type="entry name" value="NUDIX_BOX"/>
    <property type="match status" value="1"/>
</dbReference>
<accession>A0A0R2SJB7</accession>
<evidence type="ECO:0000256" key="8">
    <source>
        <dbReference type="ARBA" id="ARBA00023027"/>
    </source>
</evidence>
<reference evidence="11 12" key="1">
    <citation type="submission" date="2015-10" db="EMBL/GenBank/DDBJ databases">
        <title>Metagenome-Assembled Genomes uncover a global brackish microbiome.</title>
        <authorList>
            <person name="Hugerth L.W."/>
            <person name="Larsson J."/>
            <person name="Alneberg J."/>
            <person name="Lindh M.V."/>
            <person name="Legrand C."/>
            <person name="Pinhassi J."/>
            <person name="Andersson A.F."/>
        </authorList>
    </citation>
    <scope>NUCLEOTIDE SEQUENCE [LARGE SCALE GENOMIC DNA]</scope>
    <source>
        <strain evidence="11">BACL4 MAG-120507-bin80</strain>
    </source>
</reference>
<keyword evidence="6" id="KW-0378">Hydrolase</keyword>
<evidence type="ECO:0000256" key="1">
    <source>
        <dbReference type="ARBA" id="ARBA00001946"/>
    </source>
</evidence>
<comment type="catalytic activity">
    <reaction evidence="9">
        <text>a 5'-end NAD(+)-phospho-ribonucleoside in mRNA + H2O = a 5'-end phospho-adenosine-phospho-ribonucleoside in mRNA + beta-nicotinamide D-ribonucleotide + 2 H(+)</text>
        <dbReference type="Rhea" id="RHEA:60876"/>
        <dbReference type="Rhea" id="RHEA-COMP:15698"/>
        <dbReference type="Rhea" id="RHEA-COMP:15719"/>
        <dbReference type="ChEBI" id="CHEBI:14649"/>
        <dbReference type="ChEBI" id="CHEBI:15377"/>
        <dbReference type="ChEBI" id="CHEBI:15378"/>
        <dbReference type="ChEBI" id="CHEBI:144029"/>
        <dbReference type="ChEBI" id="CHEBI:144051"/>
    </reaction>
    <physiologicalReaction direction="left-to-right" evidence="9">
        <dbReference type="Rhea" id="RHEA:60877"/>
    </physiologicalReaction>
</comment>
<evidence type="ECO:0000256" key="4">
    <source>
        <dbReference type="ARBA" id="ARBA00012381"/>
    </source>
</evidence>
<dbReference type="CDD" id="cd03429">
    <property type="entry name" value="NUDIX_NADH_pyrophosphatase_Nudt13"/>
    <property type="match status" value="1"/>
</dbReference>
<keyword evidence="5" id="KW-0479">Metal-binding</keyword>
<evidence type="ECO:0000256" key="5">
    <source>
        <dbReference type="ARBA" id="ARBA00022723"/>
    </source>
</evidence>
<dbReference type="EMBL" id="LIBB01000021">
    <property type="protein sequence ID" value="KRO73184.1"/>
    <property type="molecule type" value="Genomic_DNA"/>
</dbReference>
<dbReference type="GO" id="GO:0046872">
    <property type="term" value="F:metal ion binding"/>
    <property type="evidence" value="ECO:0007669"/>
    <property type="project" value="UniProtKB-KW"/>
</dbReference>
<evidence type="ECO:0000259" key="10">
    <source>
        <dbReference type="PROSITE" id="PS51462"/>
    </source>
</evidence>
<dbReference type="EC" id="3.6.1.22" evidence="4"/>
<proteinExistence type="inferred from homology"/>
<comment type="cofactor">
    <cofactor evidence="1">
        <name>Mg(2+)</name>
        <dbReference type="ChEBI" id="CHEBI:18420"/>
    </cofactor>
</comment>
<dbReference type="Gene3D" id="3.90.79.20">
    <property type="match status" value="1"/>
</dbReference>
<dbReference type="AlphaFoldDB" id="A0A0R2SJB7"/>
<name>A0A0R2SJB7_9GAMM</name>
<dbReference type="PANTHER" id="PTHR42904:SF6">
    <property type="entry name" value="NAD-CAPPED RNA HYDROLASE NUDT12"/>
    <property type="match status" value="1"/>
</dbReference>
<evidence type="ECO:0000256" key="6">
    <source>
        <dbReference type="ARBA" id="ARBA00022801"/>
    </source>
</evidence>
<dbReference type="InterPro" id="IPR000086">
    <property type="entry name" value="NUDIX_hydrolase_dom"/>
</dbReference>
<evidence type="ECO:0000256" key="2">
    <source>
        <dbReference type="ARBA" id="ARBA00001947"/>
    </source>
</evidence>
<keyword evidence="8" id="KW-0520">NAD</keyword>
<gene>
    <name evidence="11" type="ORF">ABR69_08595</name>
</gene>